<dbReference type="EMBL" id="ASWH01000002">
    <property type="protein sequence ID" value="EOW79324.1"/>
    <property type="molecule type" value="Genomic_DNA"/>
</dbReference>
<evidence type="ECO:0000313" key="10">
    <source>
        <dbReference type="EMBL" id="EOW79324.1"/>
    </source>
</evidence>
<proteinExistence type="predicted"/>
<evidence type="ECO:0000256" key="2">
    <source>
        <dbReference type="ARBA" id="ARBA00022448"/>
    </source>
</evidence>
<comment type="caution">
    <text evidence="9">The sequence shown here is derived from an EMBL/GenBank/DDBJ whole genome shotgun (WGS) entry which is preliminary data.</text>
</comment>
<feature type="transmembrane region" description="Helical" evidence="7">
    <location>
        <begin position="117"/>
        <end position="137"/>
    </location>
</feature>
<dbReference type="InterPro" id="IPR004680">
    <property type="entry name" value="Cit_transptr-like_dom"/>
</dbReference>
<dbReference type="HOGENOM" id="CLU_063025_0_0_9"/>
<keyword evidence="2" id="KW-0813">Transport</keyword>
<dbReference type="PATRIC" id="fig|1158614.3.peg.926"/>
<feature type="transmembrane region" description="Helical" evidence="7">
    <location>
        <begin position="76"/>
        <end position="105"/>
    </location>
</feature>
<comment type="subcellular location">
    <subcellularLocation>
        <location evidence="1">Cell membrane</location>
        <topology evidence="1">Multi-pass membrane protein</topology>
    </subcellularLocation>
</comment>
<feature type="domain" description="Citrate transporter-like" evidence="8">
    <location>
        <begin position="15"/>
        <end position="301"/>
    </location>
</feature>
<dbReference type="AlphaFoldDB" id="R2Y6C4"/>
<dbReference type="PROSITE" id="PS51257">
    <property type="entry name" value="PROKAR_LIPOPROTEIN"/>
    <property type="match status" value="1"/>
</dbReference>
<keyword evidence="5 7" id="KW-1133">Transmembrane helix</keyword>
<dbReference type="Proteomes" id="UP000014160">
    <property type="component" value="Unassembled WGS sequence"/>
</dbReference>
<dbReference type="GO" id="GO:0005886">
    <property type="term" value="C:plasma membrane"/>
    <property type="evidence" value="ECO:0007669"/>
    <property type="project" value="UniProtKB-SubCell"/>
</dbReference>
<dbReference type="GO" id="GO:0055085">
    <property type="term" value="P:transmembrane transport"/>
    <property type="evidence" value="ECO:0007669"/>
    <property type="project" value="InterPro"/>
</dbReference>
<feature type="transmembrane region" description="Helical" evidence="7">
    <location>
        <begin position="343"/>
        <end position="365"/>
    </location>
</feature>
<keyword evidence="3" id="KW-1003">Cell membrane</keyword>
<reference evidence="9 11" key="1">
    <citation type="submission" date="2013-02" db="EMBL/GenBank/DDBJ databases">
        <title>The Genome Sequence of Enterococcus gilvus ATCC BAA-350.</title>
        <authorList>
            <consortium name="The Broad Institute Genome Sequencing Platform"/>
            <consortium name="The Broad Institute Genome Sequencing Center for Infectious Disease"/>
            <person name="Earl A.M."/>
            <person name="Gilmore M.S."/>
            <person name="Lebreton F."/>
            <person name="Walker B."/>
            <person name="Young S.K."/>
            <person name="Zeng Q."/>
            <person name="Gargeya S."/>
            <person name="Fitzgerald M."/>
            <person name="Haas B."/>
            <person name="Abouelleil A."/>
            <person name="Alvarado L."/>
            <person name="Arachchi H.M."/>
            <person name="Berlin A.M."/>
            <person name="Chapman S.B."/>
            <person name="Dewar J."/>
            <person name="Goldberg J."/>
            <person name="Griggs A."/>
            <person name="Gujja S."/>
            <person name="Hansen M."/>
            <person name="Howarth C."/>
            <person name="Imamovic A."/>
            <person name="Larimer J."/>
            <person name="McCowan C."/>
            <person name="Murphy C."/>
            <person name="Neiman D."/>
            <person name="Pearson M."/>
            <person name="Priest M."/>
            <person name="Roberts A."/>
            <person name="Saif S."/>
            <person name="Shea T."/>
            <person name="Sisk P."/>
            <person name="Sykes S."/>
            <person name="Wortman J."/>
            <person name="Nusbaum C."/>
            <person name="Birren B."/>
        </authorList>
    </citation>
    <scope>NUCLEOTIDE SEQUENCE [LARGE SCALE GENOMIC DNA]</scope>
    <source>
        <strain evidence="9 11">ATCC BAA-350</strain>
    </source>
</reference>
<feature type="transmembrane region" description="Helical" evidence="7">
    <location>
        <begin position="200"/>
        <end position="232"/>
    </location>
</feature>
<dbReference type="Pfam" id="PF03600">
    <property type="entry name" value="CitMHS"/>
    <property type="match status" value="1"/>
</dbReference>
<evidence type="ECO:0000256" key="4">
    <source>
        <dbReference type="ARBA" id="ARBA00022692"/>
    </source>
</evidence>
<evidence type="ECO:0000256" key="5">
    <source>
        <dbReference type="ARBA" id="ARBA00022989"/>
    </source>
</evidence>
<gene>
    <name evidence="10" type="ORF">I592_03464</name>
    <name evidence="9" type="ORF">UKC_00897</name>
</gene>
<feature type="transmembrane region" description="Helical" evidence="7">
    <location>
        <begin position="276"/>
        <end position="299"/>
    </location>
</feature>
<evidence type="ECO:0000313" key="11">
    <source>
        <dbReference type="Proteomes" id="UP000013750"/>
    </source>
</evidence>
<protein>
    <recommendedName>
        <fullName evidence="8">Citrate transporter-like domain-containing protein</fullName>
    </recommendedName>
</protein>
<dbReference type="OrthoDB" id="3177666at2"/>
<dbReference type="PANTHER" id="PTHR43302">
    <property type="entry name" value="TRANSPORTER ARSB-RELATED"/>
    <property type="match status" value="1"/>
</dbReference>
<dbReference type="Proteomes" id="UP000013750">
    <property type="component" value="Unassembled WGS sequence"/>
</dbReference>
<evidence type="ECO:0000256" key="3">
    <source>
        <dbReference type="ARBA" id="ARBA00022475"/>
    </source>
</evidence>
<evidence type="ECO:0000313" key="12">
    <source>
        <dbReference type="Proteomes" id="UP000014160"/>
    </source>
</evidence>
<feature type="transmembrane region" description="Helical" evidence="7">
    <location>
        <begin position="157"/>
        <end position="179"/>
    </location>
</feature>
<feature type="transmembrane region" description="Helical" evidence="7">
    <location>
        <begin position="305"/>
        <end position="331"/>
    </location>
</feature>
<keyword evidence="12" id="KW-1185">Reference proteome</keyword>
<reference evidence="10 12" key="2">
    <citation type="submission" date="2013-03" db="EMBL/GenBank/DDBJ databases">
        <title>The Genome Sequence of Enterococcus gilvus ATCC BAA-350 (PacBio/Illumina hybrid assembly).</title>
        <authorList>
            <consortium name="The Broad Institute Genomics Platform"/>
            <consortium name="The Broad Institute Genome Sequencing Center for Infectious Disease"/>
            <person name="Earl A."/>
            <person name="Russ C."/>
            <person name="Gilmore M."/>
            <person name="Surin D."/>
            <person name="Walker B."/>
            <person name="Young S."/>
            <person name="Zeng Q."/>
            <person name="Gargeya S."/>
            <person name="Fitzgerald M."/>
            <person name="Haas B."/>
            <person name="Abouelleil A."/>
            <person name="Allen A.W."/>
            <person name="Alvarado L."/>
            <person name="Arachchi H.M."/>
            <person name="Berlin A.M."/>
            <person name="Chapman S.B."/>
            <person name="Gainer-Dewar J."/>
            <person name="Goldberg J."/>
            <person name="Griggs A."/>
            <person name="Gujja S."/>
            <person name="Hansen M."/>
            <person name="Howarth C."/>
            <person name="Imamovic A."/>
            <person name="Ireland A."/>
            <person name="Larimer J."/>
            <person name="McCowan C."/>
            <person name="Murphy C."/>
            <person name="Pearson M."/>
            <person name="Poon T.W."/>
            <person name="Priest M."/>
            <person name="Roberts A."/>
            <person name="Saif S."/>
            <person name="Shea T."/>
            <person name="Sisk P."/>
            <person name="Sykes S."/>
            <person name="Wortman J."/>
            <person name="Nusbaum C."/>
            <person name="Birren B."/>
        </authorList>
    </citation>
    <scope>NUCLEOTIDE SEQUENCE [LARGE SCALE GENOMIC DNA]</scope>
    <source>
        <strain evidence="10 12">ATCC BAA-350</strain>
    </source>
</reference>
<evidence type="ECO:0000256" key="1">
    <source>
        <dbReference type="ARBA" id="ARBA00004651"/>
    </source>
</evidence>
<keyword evidence="4 7" id="KW-0812">Transmembrane</keyword>
<evidence type="ECO:0000256" key="7">
    <source>
        <dbReference type="SAM" id="Phobius"/>
    </source>
</evidence>
<dbReference type="EMBL" id="AJDQ01000004">
    <property type="protein sequence ID" value="EOI57922.1"/>
    <property type="molecule type" value="Genomic_DNA"/>
</dbReference>
<evidence type="ECO:0000313" key="9">
    <source>
        <dbReference type="EMBL" id="EOI57922.1"/>
    </source>
</evidence>
<accession>R2Y6C4</accession>
<name>R2Y6C4_9ENTE</name>
<evidence type="ECO:0000259" key="8">
    <source>
        <dbReference type="Pfam" id="PF03600"/>
    </source>
</evidence>
<feature type="transmembrane region" description="Helical" evidence="7">
    <location>
        <begin position="244"/>
        <end position="264"/>
    </location>
</feature>
<sequence length="366" mass="41121">MKRMANYFITNRLMSVSLLLAIISCLIGRFSAGFIDYKVIFSLFGLMLLIQGFEQVGVLRFVAQKLLHYSKNTRQLVQLMILLSLVGSMFLTNDVAILTLLPIYLKLLAVLPRFKGRFLGSVLIIVAANLGSSFFPFGNPQNLYLYDYYHVPLGQFLTWMFLVLLVSVLSLGLLTRLVAKDSLKEIDMEDHRFDRKETMLLSGLMLIMILVVLDVLPYQGVIPLVALIVAVYRRELFKEVDYGLLLTFVCFFLIVGNIGEAQFIKQFLQSLNGKQIYLAGLGLSQVISNVPAAFLIAPFTTNQQAVILGVNIGGLGTLLASLANLIGYNLFRIYFPNETKKFLGLFSIVNFGLLFLLGGIFYFFIH</sequence>
<dbReference type="PANTHER" id="PTHR43302:SF5">
    <property type="entry name" value="TRANSPORTER ARSB-RELATED"/>
    <property type="match status" value="1"/>
</dbReference>
<dbReference type="eggNOG" id="COG1055">
    <property type="taxonomic scope" value="Bacteria"/>
</dbReference>
<evidence type="ECO:0000256" key="6">
    <source>
        <dbReference type="ARBA" id="ARBA00023136"/>
    </source>
</evidence>
<organism evidence="9 11">
    <name type="scientific">Enterococcus gilvus ATCC BAA-350</name>
    <dbReference type="NCBI Taxonomy" id="1158614"/>
    <lineage>
        <taxon>Bacteria</taxon>
        <taxon>Bacillati</taxon>
        <taxon>Bacillota</taxon>
        <taxon>Bacilli</taxon>
        <taxon>Lactobacillales</taxon>
        <taxon>Enterococcaceae</taxon>
        <taxon>Enterococcus</taxon>
    </lineage>
</organism>
<keyword evidence="6 7" id="KW-0472">Membrane</keyword>